<dbReference type="InterPro" id="IPR005055">
    <property type="entry name" value="A10/PebIII"/>
</dbReference>
<dbReference type="Gene3D" id="1.10.2080.10">
    <property type="entry name" value="Insect odorant-binding protein A10/Ejaculatory bulb-specific protein 3"/>
    <property type="match status" value="1"/>
</dbReference>
<proteinExistence type="predicted"/>
<dbReference type="KEGG" id="csol:105360884"/>
<dbReference type="SUPFAM" id="SSF100910">
    <property type="entry name" value="Chemosensory protein Csp2"/>
    <property type="match status" value="1"/>
</dbReference>
<reference evidence="3" key="1">
    <citation type="submission" date="2025-08" db="UniProtKB">
        <authorList>
            <consortium name="RefSeq"/>
        </authorList>
    </citation>
    <scope>IDENTIFICATION</scope>
</reference>
<dbReference type="PANTHER" id="PTHR11257">
    <property type="entry name" value="CHEMOSENSORY PROTEIN-RELATED"/>
    <property type="match status" value="1"/>
</dbReference>
<feature type="signal peptide" evidence="1">
    <location>
        <begin position="1"/>
        <end position="20"/>
    </location>
</feature>
<evidence type="ECO:0000256" key="1">
    <source>
        <dbReference type="SAM" id="SignalP"/>
    </source>
</evidence>
<gene>
    <name evidence="3" type="primary">LOC105360884</name>
</gene>
<keyword evidence="2" id="KW-1185">Reference proteome</keyword>
<dbReference type="RefSeq" id="XP_011496195.1">
    <property type="nucleotide sequence ID" value="XM_011497893.1"/>
</dbReference>
<feature type="chain" id="PRO_5042521318" evidence="1">
    <location>
        <begin position="21"/>
        <end position="105"/>
    </location>
</feature>
<dbReference type="PANTHER" id="PTHR11257:SF8">
    <property type="entry name" value="GEO08457P1"/>
    <property type="match status" value="1"/>
</dbReference>
<dbReference type="Proteomes" id="UP000695007">
    <property type="component" value="Unplaced"/>
</dbReference>
<organism evidence="2 3">
    <name type="scientific">Ceratosolen solmsi marchali</name>
    <dbReference type="NCBI Taxonomy" id="326594"/>
    <lineage>
        <taxon>Eukaryota</taxon>
        <taxon>Metazoa</taxon>
        <taxon>Ecdysozoa</taxon>
        <taxon>Arthropoda</taxon>
        <taxon>Hexapoda</taxon>
        <taxon>Insecta</taxon>
        <taxon>Pterygota</taxon>
        <taxon>Neoptera</taxon>
        <taxon>Endopterygota</taxon>
        <taxon>Hymenoptera</taxon>
        <taxon>Apocrita</taxon>
        <taxon>Proctotrupomorpha</taxon>
        <taxon>Chalcidoidea</taxon>
        <taxon>Agaonidae</taxon>
        <taxon>Agaoninae</taxon>
        <taxon>Ceratosolen</taxon>
    </lineage>
</organism>
<evidence type="ECO:0000313" key="2">
    <source>
        <dbReference type="Proteomes" id="UP000695007"/>
    </source>
</evidence>
<dbReference type="Pfam" id="PF03392">
    <property type="entry name" value="OS-D"/>
    <property type="match status" value="1"/>
</dbReference>
<accession>A0AAJ6YDS1</accession>
<dbReference type="AlphaFoldDB" id="A0AAJ6YDS1"/>
<sequence length="105" mass="12046">MKNTRVIAFTLVMILALTNTQDISLSLQNRNIVDKEIRCILQRNSCDVIGKQIKALLPEALHNGCARCSPQQALNAKKLMSFMKQNYPNEWRMILQMYLKPKLAV</sequence>
<protein>
    <submittedName>
        <fullName evidence="3">Ejaculatory bulb-specific protein 3</fullName>
    </submittedName>
</protein>
<dbReference type="GeneID" id="105360884"/>
<dbReference type="InterPro" id="IPR036682">
    <property type="entry name" value="OS_D_A10/PebIII_sf"/>
</dbReference>
<keyword evidence="1" id="KW-0732">Signal</keyword>
<evidence type="ECO:0000313" key="3">
    <source>
        <dbReference type="RefSeq" id="XP_011496195.1"/>
    </source>
</evidence>
<name>A0AAJ6YDS1_9HYME</name>